<evidence type="ECO:0000313" key="4">
    <source>
        <dbReference type="EMBL" id="MBC9252213.1"/>
    </source>
</evidence>
<dbReference type="InterPro" id="IPR000917">
    <property type="entry name" value="Sulfatase_N"/>
</dbReference>
<keyword evidence="2" id="KW-1133">Transmembrane helix</keyword>
<reference evidence="4 5" key="1">
    <citation type="submission" date="2016-06" db="EMBL/GenBank/DDBJ databases">
        <authorList>
            <person name="Ramos C."/>
            <person name="Pintado A."/>
            <person name="Crespo-Gomez J.I."/>
        </authorList>
    </citation>
    <scope>NUCLEOTIDE SEQUENCE [LARGE SCALE GENOMIC DNA]</scope>
    <source>
        <strain evidence="4 5">AVO110</strain>
    </source>
</reference>
<feature type="transmembrane region" description="Helical" evidence="2">
    <location>
        <begin position="12"/>
        <end position="39"/>
    </location>
</feature>
<evidence type="ECO:0000313" key="5">
    <source>
        <dbReference type="Proteomes" id="UP000744555"/>
    </source>
</evidence>
<feature type="transmembrane region" description="Helical" evidence="2">
    <location>
        <begin position="140"/>
        <end position="161"/>
    </location>
</feature>
<gene>
    <name evidence="4" type="ORF">A9179_18225</name>
</gene>
<feature type="domain" description="Sulfatase N-terminal" evidence="3">
    <location>
        <begin position="197"/>
        <end position="471"/>
    </location>
</feature>
<feature type="transmembrane region" description="Helical" evidence="2">
    <location>
        <begin position="106"/>
        <end position="128"/>
    </location>
</feature>
<protein>
    <recommendedName>
        <fullName evidence="3">Sulfatase N-terminal domain-containing protein</fullName>
    </recommendedName>
</protein>
<dbReference type="SUPFAM" id="SSF53649">
    <property type="entry name" value="Alkaline phosphatase-like"/>
    <property type="match status" value="1"/>
</dbReference>
<organism evidence="4 5">
    <name type="scientific">Aquipseudomonas alcaligenes</name>
    <name type="common">Pseudomonas alcaligenes</name>
    <dbReference type="NCBI Taxonomy" id="43263"/>
    <lineage>
        <taxon>Bacteria</taxon>
        <taxon>Pseudomonadati</taxon>
        <taxon>Pseudomonadota</taxon>
        <taxon>Gammaproteobacteria</taxon>
        <taxon>Pseudomonadales</taxon>
        <taxon>Pseudomonadaceae</taxon>
        <taxon>Aquipseudomonas</taxon>
    </lineage>
</organism>
<evidence type="ECO:0000256" key="1">
    <source>
        <dbReference type="ARBA" id="ARBA00008779"/>
    </source>
</evidence>
<keyword evidence="2" id="KW-0472">Membrane</keyword>
<accession>A0ABR7S6Z7</accession>
<evidence type="ECO:0000259" key="3">
    <source>
        <dbReference type="Pfam" id="PF00884"/>
    </source>
</evidence>
<feature type="transmembrane region" description="Helical" evidence="2">
    <location>
        <begin position="168"/>
        <end position="186"/>
    </location>
</feature>
<sequence length="640" mass="71344">MAVSFFWGIKKYFLRVLGLGRRIVGGTFYFVLFVFFYFFPFFLGDSVLSVQDGRVQNLFIDLLAVPLVWQELLRNGLALLILLLFVGFGCVRVGGGLAYKLGLNAFFIRLFLLLVAWLGLAVGNAWLFPQSNYSVAFWPIANPFWGVGCFFVLFVALLVAVLQLRRHVLFCLVGTFVLVGLGWFFASGEVVQRAGARNVILIGIDSLSADAFEKNPELLPTLTQLIGHSRRYSRAYTPLGRTFPAWVSILSGKPPAEHGAVFNLRNMEHVERQDLLSTTLREMGYHTVFAIDERRFANIDESFGFDQIVGPKAGALDFALQAINDNPLSNLLLQTPLAAYLFPYSYTNVAAYTNYSAQGFVERVLDSVDAGDPLFMAVHFESAHFPFKTRHAQIKINRDNPFMGGYLQALTVVDRQVAQLVDGLREQGILDDALVILLSDHGEAVGEVEASIVRDGKPFDVYSYGHGANLLSDRQSRILLGVLRFRGGEPVGDSGVEAEQVSLLALRPAVEAFARGGDAALPGVGACLIVETGIRLDATQDYRSLREADVAKQAASFYEVDQQGRLRLREDRLPELLATKDIGWRCADRLTWYEPASKRYLAYRLDKRGIPTEQLQPASEDVAHIQAYQENYQSKWKAVH</sequence>
<dbReference type="PANTHER" id="PTHR42693">
    <property type="entry name" value="ARYLSULFATASE FAMILY MEMBER"/>
    <property type="match status" value="1"/>
</dbReference>
<dbReference type="Proteomes" id="UP000744555">
    <property type="component" value="Unassembled WGS sequence"/>
</dbReference>
<dbReference type="PANTHER" id="PTHR42693:SF33">
    <property type="entry name" value="ARYLSULFATASE"/>
    <property type="match status" value="1"/>
</dbReference>
<dbReference type="Pfam" id="PF00884">
    <property type="entry name" value="Sulfatase"/>
    <property type="match status" value="1"/>
</dbReference>
<keyword evidence="2" id="KW-0812">Transmembrane</keyword>
<proteinExistence type="inferred from homology"/>
<dbReference type="RefSeq" id="WP_187807686.1">
    <property type="nucleotide sequence ID" value="NZ_LZEU01000001.1"/>
</dbReference>
<comment type="caution">
    <text evidence="4">The sequence shown here is derived from an EMBL/GenBank/DDBJ whole genome shotgun (WGS) entry which is preliminary data.</text>
</comment>
<dbReference type="EMBL" id="LZEU01000001">
    <property type="protein sequence ID" value="MBC9252213.1"/>
    <property type="molecule type" value="Genomic_DNA"/>
</dbReference>
<comment type="similarity">
    <text evidence="1">Belongs to the sulfatase family.</text>
</comment>
<dbReference type="InterPro" id="IPR050738">
    <property type="entry name" value="Sulfatase"/>
</dbReference>
<keyword evidence="5" id="KW-1185">Reference proteome</keyword>
<evidence type="ECO:0000256" key="2">
    <source>
        <dbReference type="SAM" id="Phobius"/>
    </source>
</evidence>
<dbReference type="InterPro" id="IPR017850">
    <property type="entry name" value="Alkaline_phosphatase_core_sf"/>
</dbReference>
<feature type="transmembrane region" description="Helical" evidence="2">
    <location>
        <begin position="77"/>
        <end position="99"/>
    </location>
</feature>
<dbReference type="Gene3D" id="3.40.720.10">
    <property type="entry name" value="Alkaline Phosphatase, subunit A"/>
    <property type="match status" value="1"/>
</dbReference>
<name>A0ABR7S6Z7_AQUAC</name>